<protein>
    <submittedName>
        <fullName evidence="5">GlxA family transcriptional regulator</fullName>
    </submittedName>
</protein>
<organism evidence="5 6">
    <name type="scientific">Aliikangiella marina</name>
    <dbReference type="NCBI Taxonomy" id="1712262"/>
    <lineage>
        <taxon>Bacteria</taxon>
        <taxon>Pseudomonadati</taxon>
        <taxon>Pseudomonadota</taxon>
        <taxon>Gammaproteobacteria</taxon>
        <taxon>Oceanospirillales</taxon>
        <taxon>Pleioneaceae</taxon>
        <taxon>Aliikangiella</taxon>
    </lineage>
</organism>
<dbReference type="SMART" id="SM00342">
    <property type="entry name" value="HTH_ARAC"/>
    <property type="match status" value="1"/>
</dbReference>
<dbReference type="Proteomes" id="UP000317839">
    <property type="component" value="Unassembled WGS sequence"/>
</dbReference>
<keyword evidence="2" id="KW-0238">DNA-binding</keyword>
<dbReference type="Pfam" id="PF12833">
    <property type="entry name" value="HTH_18"/>
    <property type="match status" value="1"/>
</dbReference>
<dbReference type="InterPro" id="IPR029062">
    <property type="entry name" value="Class_I_gatase-like"/>
</dbReference>
<proteinExistence type="predicted"/>
<dbReference type="InterPro" id="IPR002818">
    <property type="entry name" value="DJ-1/PfpI"/>
</dbReference>
<keyword evidence="3" id="KW-0804">Transcription</keyword>
<dbReference type="InterPro" id="IPR009057">
    <property type="entry name" value="Homeodomain-like_sf"/>
</dbReference>
<feature type="domain" description="HTH araC/xylS-type" evidence="4">
    <location>
        <begin position="242"/>
        <end position="340"/>
    </location>
</feature>
<dbReference type="SUPFAM" id="SSF52317">
    <property type="entry name" value="Class I glutamine amidotransferase-like"/>
    <property type="match status" value="1"/>
</dbReference>
<gene>
    <name evidence="5" type="ORF">FLL45_11415</name>
</gene>
<dbReference type="OrthoDB" id="9803764at2"/>
<reference evidence="5 6" key="1">
    <citation type="submission" date="2019-06" db="EMBL/GenBank/DDBJ databases">
        <title>Draft genome of Aliikangiella marina GYP-15.</title>
        <authorList>
            <person name="Wang G."/>
        </authorList>
    </citation>
    <scope>NUCLEOTIDE SEQUENCE [LARGE SCALE GENOMIC DNA]</scope>
    <source>
        <strain evidence="5 6">GYP-15</strain>
    </source>
</reference>
<dbReference type="Gene3D" id="3.40.50.880">
    <property type="match status" value="1"/>
</dbReference>
<comment type="caution">
    <text evidence="5">The sequence shown here is derived from an EMBL/GenBank/DDBJ whole genome shotgun (WGS) entry which is preliminary data.</text>
</comment>
<dbReference type="PROSITE" id="PS00041">
    <property type="entry name" value="HTH_ARAC_FAMILY_1"/>
    <property type="match status" value="1"/>
</dbReference>
<dbReference type="SUPFAM" id="SSF46689">
    <property type="entry name" value="Homeodomain-like"/>
    <property type="match status" value="2"/>
</dbReference>
<dbReference type="EMBL" id="VIKR01000002">
    <property type="protein sequence ID" value="TQV75516.1"/>
    <property type="molecule type" value="Genomic_DNA"/>
</dbReference>
<keyword evidence="6" id="KW-1185">Reference proteome</keyword>
<dbReference type="InterPro" id="IPR018062">
    <property type="entry name" value="HTH_AraC-typ_CS"/>
</dbReference>
<name>A0A545TEB8_9GAMM</name>
<dbReference type="AlphaFoldDB" id="A0A545TEB8"/>
<dbReference type="InterPro" id="IPR018060">
    <property type="entry name" value="HTH_AraC"/>
</dbReference>
<dbReference type="Pfam" id="PF01965">
    <property type="entry name" value="DJ-1_PfpI"/>
    <property type="match status" value="1"/>
</dbReference>
<dbReference type="GO" id="GO:0003700">
    <property type="term" value="F:DNA-binding transcription factor activity"/>
    <property type="evidence" value="ECO:0007669"/>
    <property type="project" value="InterPro"/>
</dbReference>
<keyword evidence="1" id="KW-0805">Transcription regulation</keyword>
<accession>A0A545TEB8</accession>
<dbReference type="InterPro" id="IPR052158">
    <property type="entry name" value="INH-QAR"/>
</dbReference>
<evidence type="ECO:0000259" key="4">
    <source>
        <dbReference type="PROSITE" id="PS01124"/>
    </source>
</evidence>
<dbReference type="PROSITE" id="PS01124">
    <property type="entry name" value="HTH_ARAC_FAMILY_2"/>
    <property type="match status" value="1"/>
</dbReference>
<evidence type="ECO:0000313" key="5">
    <source>
        <dbReference type="EMBL" id="TQV75516.1"/>
    </source>
</evidence>
<evidence type="ECO:0000256" key="1">
    <source>
        <dbReference type="ARBA" id="ARBA00023015"/>
    </source>
</evidence>
<evidence type="ECO:0000313" key="6">
    <source>
        <dbReference type="Proteomes" id="UP000317839"/>
    </source>
</evidence>
<evidence type="ECO:0000256" key="2">
    <source>
        <dbReference type="ARBA" id="ARBA00023125"/>
    </source>
</evidence>
<evidence type="ECO:0000256" key="3">
    <source>
        <dbReference type="ARBA" id="ARBA00023163"/>
    </source>
</evidence>
<dbReference type="Gene3D" id="1.10.10.60">
    <property type="entry name" value="Homeodomain-like"/>
    <property type="match status" value="2"/>
</dbReference>
<dbReference type="PANTHER" id="PTHR43130">
    <property type="entry name" value="ARAC-FAMILY TRANSCRIPTIONAL REGULATOR"/>
    <property type="match status" value="1"/>
</dbReference>
<dbReference type="PANTHER" id="PTHR43130:SF11">
    <property type="entry name" value="TRANSCRIPTIONAL REGULATORY PROTEIN"/>
    <property type="match status" value="1"/>
</dbReference>
<dbReference type="RefSeq" id="WP_142942130.1">
    <property type="nucleotide sequence ID" value="NZ_VIKR01000002.1"/>
</dbReference>
<dbReference type="CDD" id="cd03138">
    <property type="entry name" value="GATase1_AraC_2"/>
    <property type="match status" value="1"/>
</dbReference>
<dbReference type="GO" id="GO:0043565">
    <property type="term" value="F:sequence-specific DNA binding"/>
    <property type="evidence" value="ECO:0007669"/>
    <property type="project" value="InterPro"/>
</dbReference>
<sequence length="345" mass="39114">MSNWKMTIACESLIKMREIAILMTDNCLASSVTGPHDLFNMANRVWQHVEGEAAEPLFRVKLVSEDGKPVTTSSGIVIHADEKLAELSDCDFLMIAAYLYGAKNSLLEFIQSKNTVYAELRRLHHEKTMIGAYCSATFVLAASGLLKERKATTSWWLANSFRRSFPEIHLTLNELVVEEQGIYTAGATTSYIHLCLKIIEKLVGAQIANQVSKVLLVDNNRLSQLPYMQFIPTLHHKDSVISKCQDWIQNNLSRSISLEDMAAVASMSKRNFIRRFKKAVGETPLSYLQRLRIEAAKRYLETTDMHMEQIIEKVGYEDSSAFRRVFQKITSLTPSAYRSKFIMSA</sequence>